<evidence type="ECO:0000313" key="2">
    <source>
        <dbReference type="Proteomes" id="UP000093186"/>
    </source>
</evidence>
<reference evidence="1 2" key="1">
    <citation type="submission" date="2016-06" db="EMBL/GenBank/DDBJ databases">
        <title>Draft Genome Sequence of Tenacibaculum soleae UCD-KL19.</title>
        <authorList>
            <person name="Eisen J.A."/>
            <person name="Coil D.A."/>
            <person name="Lujan K.M."/>
        </authorList>
    </citation>
    <scope>NUCLEOTIDE SEQUENCE [LARGE SCALE GENOMIC DNA]</scope>
    <source>
        <strain evidence="1 2">UCD-KL19</strain>
    </source>
</reference>
<sequence>MKNKAVINKEAVKNKVESFIYNNIDSVEVEVHNEVPVLTHNRFDLAFKILFLESILNFKTKRAKDIYKEHIRAFSLGSYKEPGNEDKNSLNKFINTFKSLYEDINANGFNENTSLVPLSKDGTILNGAHRTAICIYLKKELRVVNTMLEAHQYDYNFFYNRNVADDILDEVATKYVEYSENTYIALLWPTAQGKDNEIEEIIPNIVYRKNVDLNNNGAHNLLSEVYFGENWIGNKKNNFKGVKKKLVECFKNKSALRAIAFQAESLDKVLEIKEEVRKLFNVGKHSIHITDTKDEAVQLSRMLFNNNSIHFLNHAKPNTILSTHEKIEKFKITILKNKVDFKNVLLDGGIMLSLYGVREASDIDYFIAGKDKLKDFESLDIEDHDEELVFHDKEKTDLIFNPTNYFYFNDLKFVSYKQLYKMKRNRYNKNLNTKDKNDYQIMDAMIEKKTIKKHFYYIKQVLYYQGLKLIPKIKSLLKITKLETPAKYIYKKISKK</sequence>
<proteinExistence type="predicted"/>
<dbReference type="EMBL" id="MAKX01000002">
    <property type="protein sequence ID" value="OCK43078.1"/>
    <property type="molecule type" value="Genomic_DNA"/>
</dbReference>
<dbReference type="AlphaFoldDB" id="A0A1B9XZT1"/>
<organism evidence="1 2">
    <name type="scientific">Tenacibaculum soleae</name>
    <dbReference type="NCBI Taxonomy" id="447689"/>
    <lineage>
        <taxon>Bacteria</taxon>
        <taxon>Pseudomonadati</taxon>
        <taxon>Bacteroidota</taxon>
        <taxon>Flavobacteriia</taxon>
        <taxon>Flavobacteriales</taxon>
        <taxon>Flavobacteriaceae</taxon>
        <taxon>Tenacibaculum</taxon>
    </lineage>
</organism>
<protein>
    <submittedName>
        <fullName evidence="1">Uncharacterized protein</fullName>
    </submittedName>
</protein>
<gene>
    <name evidence="1" type="ORF">BA195_09325</name>
</gene>
<comment type="caution">
    <text evidence="1">The sequence shown here is derived from an EMBL/GenBank/DDBJ whole genome shotgun (WGS) entry which is preliminary data.</text>
</comment>
<accession>A0A1B9XZT1</accession>
<dbReference type="OrthoDB" id="5327615at2"/>
<evidence type="ECO:0000313" key="1">
    <source>
        <dbReference type="EMBL" id="OCK43078.1"/>
    </source>
</evidence>
<dbReference type="RefSeq" id="WP_068704743.1">
    <property type="nucleotide sequence ID" value="NZ_JAUOSW010000002.1"/>
</dbReference>
<dbReference type="Proteomes" id="UP000093186">
    <property type="component" value="Unassembled WGS sequence"/>
</dbReference>
<dbReference type="STRING" id="447689.BA195_09325"/>
<keyword evidence="2" id="KW-1185">Reference proteome</keyword>
<name>A0A1B9XZT1_9FLAO</name>